<feature type="compositionally biased region" description="Low complexity" evidence="1">
    <location>
        <begin position="213"/>
        <end position="225"/>
    </location>
</feature>
<dbReference type="InterPro" id="IPR036514">
    <property type="entry name" value="SGNH_hydro_sf"/>
</dbReference>
<feature type="compositionally biased region" description="Polar residues" evidence="1">
    <location>
        <begin position="238"/>
        <end position="248"/>
    </location>
</feature>
<dbReference type="Proteomes" id="UP000821853">
    <property type="component" value="Unassembled WGS sequence"/>
</dbReference>
<evidence type="ECO:0000256" key="1">
    <source>
        <dbReference type="SAM" id="MobiDB-lite"/>
    </source>
</evidence>
<keyword evidence="3" id="KW-1185">Reference proteome</keyword>
<feature type="region of interest" description="Disordered" evidence="1">
    <location>
        <begin position="208"/>
        <end position="271"/>
    </location>
</feature>
<sequence length="271" mass="30497">MAARHHTTERLTCLFPRHTIRSAIVGDSLIRHVHGHFHPSERGGTGFISYGGMKFEDVSAALEYLPPTVETLVLHVGTADIAESGSSSSLEKLRRMLARVRLHRPALKRICLSLPLPRTLNRRRRGGDWRFVRSFNCEASHFVREVRCLCQRKELGAYVRYIDHAFHELPARRVFAADRLHASFEGVALLAEHFRNALSFRALGWQRRPFKPRAPNNPTPGATPAQRECQRAPPSPEVSPTTAVTPKTSPRRPNGTRQTPPETTDAGVRND</sequence>
<evidence type="ECO:0000313" key="3">
    <source>
        <dbReference type="Proteomes" id="UP000821853"/>
    </source>
</evidence>
<dbReference type="Gene3D" id="3.40.50.1110">
    <property type="entry name" value="SGNH hydrolase"/>
    <property type="match status" value="1"/>
</dbReference>
<proteinExistence type="predicted"/>
<comment type="caution">
    <text evidence="2">The sequence shown here is derived from an EMBL/GenBank/DDBJ whole genome shotgun (WGS) entry which is preliminary data.</text>
</comment>
<accession>A0A9J6GUV0</accession>
<dbReference type="AlphaFoldDB" id="A0A9J6GUV0"/>
<dbReference type="OMA" id="QCTIKTA"/>
<gene>
    <name evidence="2" type="ORF">HPB48_011053</name>
</gene>
<reference evidence="2 3" key="1">
    <citation type="journal article" date="2020" name="Cell">
        <title>Large-Scale Comparative Analyses of Tick Genomes Elucidate Their Genetic Diversity and Vector Capacities.</title>
        <authorList>
            <consortium name="Tick Genome and Microbiome Consortium (TIGMIC)"/>
            <person name="Jia N."/>
            <person name="Wang J."/>
            <person name="Shi W."/>
            <person name="Du L."/>
            <person name="Sun Y."/>
            <person name="Zhan W."/>
            <person name="Jiang J.F."/>
            <person name="Wang Q."/>
            <person name="Zhang B."/>
            <person name="Ji P."/>
            <person name="Bell-Sakyi L."/>
            <person name="Cui X.M."/>
            <person name="Yuan T.T."/>
            <person name="Jiang B.G."/>
            <person name="Yang W.F."/>
            <person name="Lam T.T."/>
            <person name="Chang Q.C."/>
            <person name="Ding S.J."/>
            <person name="Wang X.J."/>
            <person name="Zhu J.G."/>
            <person name="Ruan X.D."/>
            <person name="Zhao L."/>
            <person name="Wei J.T."/>
            <person name="Ye R.Z."/>
            <person name="Que T.C."/>
            <person name="Du C.H."/>
            <person name="Zhou Y.H."/>
            <person name="Cheng J.X."/>
            <person name="Dai P.F."/>
            <person name="Guo W.B."/>
            <person name="Han X.H."/>
            <person name="Huang E.J."/>
            <person name="Li L.F."/>
            <person name="Wei W."/>
            <person name="Gao Y.C."/>
            <person name="Liu J.Z."/>
            <person name="Shao H.Z."/>
            <person name="Wang X."/>
            <person name="Wang C.C."/>
            <person name="Yang T.C."/>
            <person name="Huo Q.B."/>
            <person name="Li W."/>
            <person name="Chen H.Y."/>
            <person name="Chen S.E."/>
            <person name="Zhou L.G."/>
            <person name="Ni X.B."/>
            <person name="Tian J.H."/>
            <person name="Sheng Y."/>
            <person name="Liu T."/>
            <person name="Pan Y.S."/>
            <person name="Xia L.Y."/>
            <person name="Li J."/>
            <person name="Zhao F."/>
            <person name="Cao W.C."/>
        </authorList>
    </citation>
    <scope>NUCLEOTIDE SEQUENCE [LARGE SCALE GENOMIC DNA]</scope>
    <source>
        <strain evidence="2">HaeL-2018</strain>
    </source>
</reference>
<evidence type="ECO:0000313" key="2">
    <source>
        <dbReference type="EMBL" id="KAH9378657.1"/>
    </source>
</evidence>
<dbReference type="SUPFAM" id="SSF52266">
    <property type="entry name" value="SGNH hydrolase"/>
    <property type="match status" value="1"/>
</dbReference>
<dbReference type="EMBL" id="JABSTR010000009">
    <property type="protein sequence ID" value="KAH9378657.1"/>
    <property type="molecule type" value="Genomic_DNA"/>
</dbReference>
<name>A0A9J6GUV0_HAELO</name>
<dbReference type="OrthoDB" id="10072345at2759"/>
<dbReference type="VEuPathDB" id="VectorBase:HLOH_048782"/>
<protein>
    <submittedName>
        <fullName evidence="2">Uncharacterized protein</fullName>
    </submittedName>
</protein>
<organism evidence="2 3">
    <name type="scientific">Haemaphysalis longicornis</name>
    <name type="common">Bush tick</name>
    <dbReference type="NCBI Taxonomy" id="44386"/>
    <lineage>
        <taxon>Eukaryota</taxon>
        <taxon>Metazoa</taxon>
        <taxon>Ecdysozoa</taxon>
        <taxon>Arthropoda</taxon>
        <taxon>Chelicerata</taxon>
        <taxon>Arachnida</taxon>
        <taxon>Acari</taxon>
        <taxon>Parasitiformes</taxon>
        <taxon>Ixodida</taxon>
        <taxon>Ixodoidea</taxon>
        <taxon>Ixodidae</taxon>
        <taxon>Haemaphysalinae</taxon>
        <taxon>Haemaphysalis</taxon>
    </lineage>
</organism>